<dbReference type="InterPro" id="IPR036249">
    <property type="entry name" value="Thioredoxin-like_sf"/>
</dbReference>
<dbReference type="Pfam" id="PF02798">
    <property type="entry name" value="GST_N"/>
    <property type="match status" value="1"/>
</dbReference>
<dbReference type="GO" id="GO:0006749">
    <property type="term" value="P:glutathione metabolic process"/>
    <property type="evidence" value="ECO:0007669"/>
    <property type="project" value="TreeGrafter"/>
</dbReference>
<gene>
    <name evidence="2" type="ORF">BGZ97_005941</name>
</gene>
<reference evidence="2" key="1">
    <citation type="journal article" date="2020" name="Fungal Divers.">
        <title>Resolving the Mortierellaceae phylogeny through synthesis of multi-gene phylogenetics and phylogenomics.</title>
        <authorList>
            <person name="Vandepol N."/>
            <person name="Liber J."/>
            <person name="Desiro A."/>
            <person name="Na H."/>
            <person name="Kennedy M."/>
            <person name="Barry K."/>
            <person name="Grigoriev I.V."/>
            <person name="Miller A.N."/>
            <person name="O'Donnell K."/>
            <person name="Stajich J.E."/>
            <person name="Bonito G."/>
        </authorList>
    </citation>
    <scope>NUCLEOTIDE SEQUENCE</scope>
    <source>
        <strain evidence="2">NVP60</strain>
    </source>
</reference>
<dbReference type="PROSITE" id="PS50404">
    <property type="entry name" value="GST_NTER"/>
    <property type="match status" value="1"/>
</dbReference>
<dbReference type="PANTHER" id="PTHR11571:SF150">
    <property type="entry name" value="GLUTATHIONE S-TRANSFERASE"/>
    <property type="match status" value="1"/>
</dbReference>
<accession>A0A9P6QTW0</accession>
<dbReference type="EMBL" id="JAAAIN010002648">
    <property type="protein sequence ID" value="KAG0291273.1"/>
    <property type="molecule type" value="Genomic_DNA"/>
</dbReference>
<keyword evidence="3" id="KW-1185">Reference proteome</keyword>
<feature type="non-terminal residue" evidence="2">
    <location>
        <position position="112"/>
    </location>
</feature>
<dbReference type="PANTHER" id="PTHR11571">
    <property type="entry name" value="GLUTATHIONE S-TRANSFERASE"/>
    <property type="match status" value="1"/>
</dbReference>
<dbReference type="InterPro" id="IPR004045">
    <property type="entry name" value="Glutathione_S-Trfase_N"/>
</dbReference>
<dbReference type="Gene3D" id="1.20.1050.10">
    <property type="match status" value="1"/>
</dbReference>
<evidence type="ECO:0000313" key="3">
    <source>
        <dbReference type="Proteomes" id="UP000823405"/>
    </source>
</evidence>
<name>A0A9P6QTW0_9FUNG</name>
<comment type="caution">
    <text evidence="2">The sequence shown here is derived from an EMBL/GenBank/DDBJ whole genome shotgun (WGS) entry which is preliminary data.</text>
</comment>
<evidence type="ECO:0000313" key="2">
    <source>
        <dbReference type="EMBL" id="KAG0291273.1"/>
    </source>
</evidence>
<sequence>MVHAFFNPAQAAAFNALATKRDSTFEVKYFDIHGLAHITRLLLAISGQKFKSTNPADWAAEKPLAPFGHMPLLIETSADGKTTLQIAESDAIERYLARKLGLLGSDAFEEVL</sequence>
<evidence type="ECO:0000259" key="1">
    <source>
        <dbReference type="PROSITE" id="PS50404"/>
    </source>
</evidence>
<organism evidence="2 3">
    <name type="scientific">Linnemannia gamsii</name>
    <dbReference type="NCBI Taxonomy" id="64522"/>
    <lineage>
        <taxon>Eukaryota</taxon>
        <taxon>Fungi</taxon>
        <taxon>Fungi incertae sedis</taxon>
        <taxon>Mucoromycota</taxon>
        <taxon>Mortierellomycotina</taxon>
        <taxon>Mortierellomycetes</taxon>
        <taxon>Mortierellales</taxon>
        <taxon>Mortierellaceae</taxon>
        <taxon>Linnemannia</taxon>
    </lineage>
</organism>
<dbReference type="InterPro" id="IPR050213">
    <property type="entry name" value="GST_superfamily"/>
</dbReference>
<protein>
    <recommendedName>
        <fullName evidence="1">GST N-terminal domain-containing protein</fullName>
    </recommendedName>
</protein>
<dbReference type="SUPFAM" id="SSF52833">
    <property type="entry name" value="Thioredoxin-like"/>
    <property type="match status" value="1"/>
</dbReference>
<dbReference type="AlphaFoldDB" id="A0A9P6QTW0"/>
<dbReference type="Proteomes" id="UP000823405">
    <property type="component" value="Unassembled WGS sequence"/>
</dbReference>
<dbReference type="GO" id="GO:0004364">
    <property type="term" value="F:glutathione transferase activity"/>
    <property type="evidence" value="ECO:0007669"/>
    <property type="project" value="TreeGrafter"/>
</dbReference>
<proteinExistence type="predicted"/>
<dbReference type="Gene3D" id="3.40.30.10">
    <property type="entry name" value="Glutaredoxin"/>
    <property type="match status" value="1"/>
</dbReference>
<feature type="domain" description="GST N-terminal" evidence="1">
    <location>
        <begin position="23"/>
        <end position="104"/>
    </location>
</feature>
<dbReference type="OrthoDB" id="414243at2759"/>